<feature type="transmembrane region" description="Helical" evidence="2">
    <location>
        <begin position="85"/>
        <end position="105"/>
    </location>
</feature>
<dbReference type="PANTHER" id="PTHR42208:SF1">
    <property type="entry name" value="HEAVY METAL TRANSPORTER"/>
    <property type="match status" value="1"/>
</dbReference>
<dbReference type="EMBL" id="JAJEQN010000052">
    <property type="protein sequence ID" value="MCC2222833.1"/>
    <property type="molecule type" value="Genomic_DNA"/>
</dbReference>
<dbReference type="SUPFAM" id="SSF55008">
    <property type="entry name" value="HMA, heavy metal-associated domain"/>
    <property type="match status" value="1"/>
</dbReference>
<feature type="transmembrane region" description="Helical" evidence="2">
    <location>
        <begin position="117"/>
        <end position="139"/>
    </location>
</feature>
<dbReference type="PROSITE" id="PS50846">
    <property type="entry name" value="HMA_2"/>
    <property type="match status" value="1"/>
</dbReference>
<accession>A0AAE3JDP0</accession>
<dbReference type="Pfam" id="PF13386">
    <property type="entry name" value="DsbD_2"/>
    <property type="match status" value="1"/>
</dbReference>
<keyword evidence="5" id="KW-1185">Reference proteome</keyword>
<dbReference type="CDD" id="cd00371">
    <property type="entry name" value="HMA"/>
    <property type="match status" value="1"/>
</dbReference>
<dbReference type="InterPro" id="IPR017969">
    <property type="entry name" value="Heavy-metal-associated_CS"/>
</dbReference>
<evidence type="ECO:0000259" key="3">
    <source>
        <dbReference type="PROSITE" id="PS50846"/>
    </source>
</evidence>
<dbReference type="AlphaFoldDB" id="A0AAE3JDP0"/>
<keyword evidence="2" id="KW-1133">Transmembrane helix</keyword>
<sequence>MEHAKLYINGMTCINCQTRIQNALTKHPGITQAAVSYETETADILYDSSVISLEQIQGLIDELGYSASVQKTSRAKIVNQTLRELDIIVILYFLLRHFGILNYLAPASLADAQMGYGMLFVIGLITSVHCIAMCGGINLSQTLQKDSEPSANVSRAMFQNAAAYNAGRIISYTIIGGILGGIGAFTGMAGTLQTSSFFQGLLKLLAGALMVVMGINMLGLFPGLRRFHLRISMPLFQKGKQKDASKGISKRSNASHRRRTPFIIGLFNGLMPCGPLQSMQIVALASANPFTGALSMFFFALGTIPLMLGFGSIVAGLGKHFTKVGRESQETFCNYRTMMSNFVEM</sequence>
<feature type="domain" description="HMA" evidence="3">
    <location>
        <begin position="2"/>
        <end position="68"/>
    </location>
</feature>
<feature type="transmembrane region" description="Helical" evidence="2">
    <location>
        <begin position="169"/>
        <end position="192"/>
    </location>
</feature>
<keyword evidence="2" id="KW-0472">Membrane</keyword>
<dbReference type="FunFam" id="3.30.70.100:FF:000001">
    <property type="entry name" value="ATPase copper transporting beta"/>
    <property type="match status" value="1"/>
</dbReference>
<dbReference type="GO" id="GO:0046872">
    <property type="term" value="F:metal ion binding"/>
    <property type="evidence" value="ECO:0007669"/>
    <property type="project" value="UniProtKB-KW"/>
</dbReference>
<dbReference type="Pfam" id="PF00403">
    <property type="entry name" value="HMA"/>
    <property type="match status" value="1"/>
</dbReference>
<feature type="non-terminal residue" evidence="4">
    <location>
        <position position="345"/>
    </location>
</feature>
<dbReference type="InterPro" id="IPR006121">
    <property type="entry name" value="HMA_dom"/>
</dbReference>
<protein>
    <submittedName>
        <fullName evidence="4">Sulfite exporter TauE/SafE family protein</fullName>
    </submittedName>
</protein>
<reference evidence="4 5" key="1">
    <citation type="submission" date="2021-10" db="EMBL/GenBank/DDBJ databases">
        <title>Anaerobic single-cell dispensing facilitates the cultivation of human gut bacteria.</title>
        <authorList>
            <person name="Afrizal A."/>
        </authorList>
    </citation>
    <scope>NUCLEOTIDE SEQUENCE [LARGE SCALE GENOMIC DNA]</scope>
    <source>
        <strain evidence="4 5">CLA-AA-H224</strain>
    </source>
</reference>
<feature type="transmembrane region" description="Helical" evidence="2">
    <location>
        <begin position="260"/>
        <end position="285"/>
    </location>
</feature>
<organism evidence="4 5">
    <name type="scientific">Anthropogastromicrobium aceti</name>
    <dbReference type="NCBI Taxonomy" id="2981768"/>
    <lineage>
        <taxon>Bacteria</taxon>
        <taxon>Bacillati</taxon>
        <taxon>Bacillota</taxon>
        <taxon>Clostridia</taxon>
        <taxon>Lachnospirales</taxon>
        <taxon>Lachnospiraceae</taxon>
        <taxon>Anthropogastromicrobium</taxon>
    </lineage>
</organism>
<feature type="transmembrane region" description="Helical" evidence="2">
    <location>
        <begin position="204"/>
        <end position="224"/>
    </location>
</feature>
<name>A0AAE3JDP0_9FIRM</name>
<dbReference type="PANTHER" id="PTHR42208">
    <property type="entry name" value="HEAVY METAL TRANSPORTER-RELATED"/>
    <property type="match status" value="1"/>
</dbReference>
<evidence type="ECO:0000313" key="5">
    <source>
        <dbReference type="Proteomes" id="UP001198200"/>
    </source>
</evidence>
<keyword evidence="2" id="KW-0812">Transmembrane</keyword>
<dbReference type="Proteomes" id="UP001198200">
    <property type="component" value="Unassembled WGS sequence"/>
</dbReference>
<proteinExistence type="predicted"/>
<evidence type="ECO:0000256" key="1">
    <source>
        <dbReference type="ARBA" id="ARBA00022723"/>
    </source>
</evidence>
<keyword evidence="1" id="KW-0479">Metal-binding</keyword>
<dbReference type="Gene3D" id="3.30.70.100">
    <property type="match status" value="1"/>
</dbReference>
<dbReference type="PROSITE" id="PS01047">
    <property type="entry name" value="HMA_1"/>
    <property type="match status" value="1"/>
</dbReference>
<feature type="transmembrane region" description="Helical" evidence="2">
    <location>
        <begin position="297"/>
        <end position="318"/>
    </location>
</feature>
<dbReference type="RefSeq" id="WP_308732403.1">
    <property type="nucleotide sequence ID" value="NZ_JAJEQN010000052.1"/>
</dbReference>
<evidence type="ECO:0000256" key="2">
    <source>
        <dbReference type="SAM" id="Phobius"/>
    </source>
</evidence>
<gene>
    <name evidence="4" type="ORF">LKD48_14595</name>
</gene>
<dbReference type="InterPro" id="IPR036163">
    <property type="entry name" value="HMA_dom_sf"/>
</dbReference>
<evidence type="ECO:0000313" key="4">
    <source>
        <dbReference type="EMBL" id="MCC2222833.1"/>
    </source>
</evidence>
<dbReference type="InterPro" id="IPR039447">
    <property type="entry name" value="UreH-like_TM_dom"/>
</dbReference>
<comment type="caution">
    <text evidence="4">The sequence shown here is derived from an EMBL/GenBank/DDBJ whole genome shotgun (WGS) entry which is preliminary data.</text>
</comment>